<feature type="transmembrane region" description="Helical" evidence="1">
    <location>
        <begin position="20"/>
        <end position="41"/>
    </location>
</feature>
<keyword evidence="1" id="KW-0812">Transmembrane</keyword>
<sequence>MNAIKQSLPQKNRIVDLDVIRGFALIGIFLVNINMFFTEAGVSNNGLPGATWVDILVDAKFYAIFSLLFGAGVSLFLTRAKTKGQPYLVYIRRMVVLVLIGLLHANVWGGDILRLYAIIGLLLLALHKLSGKWLLGITLSLHVIGIVVNALSYDYLLGGHPNMPPLLNILQLIISLISPLIYFIEGFSLMQIDALKKLKQSPKLHTALIMILSSICIVGVTIQFLTPSAKAYFILKIILQPLLALLYTLILVALLKSTIGSTVLKPLQAYGRMGMSNYLGQTIMGMFILPLFLNVFSPAIAMVSVCFLTWILQIVLSNVWLKYFNFGPVEWIWRCFTYWNLMPIRKK</sequence>
<evidence type="ECO:0000259" key="2">
    <source>
        <dbReference type="Pfam" id="PF04235"/>
    </source>
</evidence>
<keyword evidence="1" id="KW-0472">Membrane</keyword>
<dbReference type="RefSeq" id="WP_000991488.1">
    <property type="nucleotide sequence ID" value="NZ_NFCF01000076.1"/>
</dbReference>
<evidence type="ECO:0000313" key="4">
    <source>
        <dbReference type="Proteomes" id="UP000195152"/>
    </source>
</evidence>
<feature type="transmembrane region" description="Helical" evidence="1">
    <location>
        <begin position="111"/>
        <end position="126"/>
    </location>
</feature>
<protein>
    <recommendedName>
        <fullName evidence="2">DUF418 domain-containing protein</fullName>
    </recommendedName>
</protein>
<feature type="transmembrane region" description="Helical" evidence="1">
    <location>
        <begin position="165"/>
        <end position="184"/>
    </location>
</feature>
<dbReference type="Pfam" id="PF04235">
    <property type="entry name" value="DUF418"/>
    <property type="match status" value="1"/>
</dbReference>
<keyword evidence="1" id="KW-1133">Transmembrane helix</keyword>
<name>A0A242W677_BACTU</name>
<dbReference type="PANTHER" id="PTHR30590:SF2">
    <property type="entry name" value="INNER MEMBRANE PROTEIN"/>
    <property type="match status" value="1"/>
</dbReference>
<dbReference type="AlphaFoldDB" id="A0A242W677"/>
<feature type="transmembrane region" description="Helical" evidence="1">
    <location>
        <begin position="231"/>
        <end position="255"/>
    </location>
</feature>
<evidence type="ECO:0000313" key="3">
    <source>
        <dbReference type="EMBL" id="OTW47088.1"/>
    </source>
</evidence>
<organism evidence="3 4">
    <name type="scientific">Bacillus thuringiensis serovar mexicanensis</name>
    <dbReference type="NCBI Taxonomy" id="180868"/>
    <lineage>
        <taxon>Bacteria</taxon>
        <taxon>Bacillati</taxon>
        <taxon>Bacillota</taxon>
        <taxon>Bacilli</taxon>
        <taxon>Bacillales</taxon>
        <taxon>Bacillaceae</taxon>
        <taxon>Bacillus</taxon>
        <taxon>Bacillus cereus group</taxon>
    </lineage>
</organism>
<gene>
    <name evidence="3" type="ORF">BK699_18100</name>
</gene>
<feature type="transmembrane region" description="Helical" evidence="1">
    <location>
        <begin position="87"/>
        <end position="105"/>
    </location>
</feature>
<dbReference type="PANTHER" id="PTHR30590">
    <property type="entry name" value="INNER MEMBRANE PROTEIN"/>
    <property type="match status" value="1"/>
</dbReference>
<comment type="caution">
    <text evidence="3">The sequence shown here is derived from an EMBL/GenBank/DDBJ whole genome shotgun (WGS) entry which is preliminary data.</text>
</comment>
<reference evidence="3 4" key="1">
    <citation type="submission" date="2016-10" db="EMBL/GenBank/DDBJ databases">
        <title>Comparative genomics of Bacillus thuringiensis reveals a path to pathogens against multiple invertebrate hosts.</title>
        <authorList>
            <person name="Zheng J."/>
            <person name="Gao Q."/>
            <person name="Liu H."/>
            <person name="Peng D."/>
            <person name="Ruan L."/>
            <person name="Sun M."/>
        </authorList>
    </citation>
    <scope>NUCLEOTIDE SEQUENCE [LARGE SCALE GENOMIC DNA]</scope>
    <source>
        <strain evidence="3">BGSC 4AC1</strain>
    </source>
</reference>
<dbReference type="EMBL" id="NFCF01000076">
    <property type="protein sequence ID" value="OTW47088.1"/>
    <property type="molecule type" value="Genomic_DNA"/>
</dbReference>
<dbReference type="InterPro" id="IPR052529">
    <property type="entry name" value="Bact_Transport_Assoc"/>
</dbReference>
<feature type="transmembrane region" description="Helical" evidence="1">
    <location>
        <begin position="133"/>
        <end position="153"/>
    </location>
</feature>
<evidence type="ECO:0000256" key="1">
    <source>
        <dbReference type="SAM" id="Phobius"/>
    </source>
</evidence>
<feature type="transmembrane region" description="Helical" evidence="1">
    <location>
        <begin position="204"/>
        <end position="225"/>
    </location>
</feature>
<feature type="domain" description="DUF418" evidence="2">
    <location>
        <begin position="191"/>
        <end position="339"/>
    </location>
</feature>
<dbReference type="InterPro" id="IPR007349">
    <property type="entry name" value="DUF418"/>
</dbReference>
<feature type="transmembrane region" description="Helical" evidence="1">
    <location>
        <begin position="61"/>
        <end position="80"/>
    </location>
</feature>
<feature type="transmembrane region" description="Helical" evidence="1">
    <location>
        <begin position="276"/>
        <end position="293"/>
    </location>
</feature>
<proteinExistence type="predicted"/>
<accession>A0A242W677</accession>
<feature type="transmembrane region" description="Helical" evidence="1">
    <location>
        <begin position="299"/>
        <end position="321"/>
    </location>
</feature>
<dbReference type="Proteomes" id="UP000195152">
    <property type="component" value="Unassembled WGS sequence"/>
</dbReference>